<organism evidence="3 5">
    <name type="scientific">Bursaphelenchus xylophilus</name>
    <name type="common">Pinewood nematode worm</name>
    <name type="synonym">Aphelenchoides xylophilus</name>
    <dbReference type="NCBI Taxonomy" id="6326"/>
    <lineage>
        <taxon>Eukaryota</taxon>
        <taxon>Metazoa</taxon>
        <taxon>Ecdysozoa</taxon>
        <taxon>Nematoda</taxon>
        <taxon>Chromadorea</taxon>
        <taxon>Rhabditida</taxon>
        <taxon>Tylenchina</taxon>
        <taxon>Tylenchomorpha</taxon>
        <taxon>Aphelenchoidea</taxon>
        <taxon>Aphelenchoididae</taxon>
        <taxon>Bursaphelenchus</taxon>
    </lineage>
</organism>
<evidence type="ECO:0000313" key="2">
    <source>
        <dbReference type="EMBL" id="CAD5215743.1"/>
    </source>
</evidence>
<dbReference type="AlphaFoldDB" id="A0A1I7SSA3"/>
<dbReference type="Proteomes" id="UP000095284">
    <property type="component" value="Unplaced"/>
</dbReference>
<feature type="compositionally biased region" description="Basic and acidic residues" evidence="1">
    <location>
        <begin position="77"/>
        <end position="86"/>
    </location>
</feature>
<dbReference type="Proteomes" id="UP000659654">
    <property type="component" value="Unassembled WGS sequence"/>
</dbReference>
<dbReference type="WBParaSite" id="BXY_1592000.1">
    <property type="protein sequence ID" value="BXY_1592000.1"/>
    <property type="gene ID" value="BXY_1592000"/>
</dbReference>
<dbReference type="EMBL" id="CAJFDI010000002">
    <property type="protein sequence ID" value="CAD5215743.1"/>
    <property type="molecule type" value="Genomic_DNA"/>
</dbReference>
<sequence>MNFLAKHFFDYQSFVNLPQKAVQLHKTPYSEAGVDPSAAWAPKNMQVQGKNMSSPGARANRNNIEQRPGCHRHGRPSKLENRRWGERHSDLKEERIIPHKDEWMSSLDGDFKHFDEESDEDEDALELIPRCLRNKRLLDAQLLVIMTLTARLEFVTITIKKIRGLKNLKNPVVRIRHFDGIALVEERTTTLREIEISVKDTVGNGGPSRAPSSPQLRSNHINRVNVQRRAISRQGSEKTKENNEFGISESFLLRVNPNKLNSSYVIIQVFASRFVTAKRPNPLKPEENMILVEEIIEEVGVCVIGASKVSSRGLYHWRQMIKKHGHPVCAWHYLFGGAPKCEDSPQSQNPQPQKSLTESETAERV</sequence>
<dbReference type="OrthoDB" id="5864499at2759"/>
<dbReference type="EMBL" id="CAJFCV020000002">
    <property type="protein sequence ID" value="CAG9097828.1"/>
    <property type="molecule type" value="Genomic_DNA"/>
</dbReference>
<evidence type="ECO:0000313" key="5">
    <source>
        <dbReference type="WBParaSite" id="BXY_1592000.1"/>
    </source>
</evidence>
<feature type="compositionally biased region" description="Polar residues" evidence="1">
    <location>
        <begin position="47"/>
        <end position="65"/>
    </location>
</feature>
<dbReference type="InterPro" id="IPR035892">
    <property type="entry name" value="C2_domain_sf"/>
</dbReference>
<evidence type="ECO:0000313" key="3">
    <source>
        <dbReference type="Proteomes" id="UP000095284"/>
    </source>
</evidence>
<evidence type="ECO:0000256" key="1">
    <source>
        <dbReference type="SAM" id="MobiDB-lite"/>
    </source>
</evidence>
<feature type="region of interest" description="Disordered" evidence="1">
    <location>
        <begin position="47"/>
        <end position="86"/>
    </location>
</feature>
<dbReference type="eggNOG" id="KOG1028">
    <property type="taxonomic scope" value="Eukaryota"/>
</dbReference>
<reference evidence="2" key="2">
    <citation type="submission" date="2020-09" db="EMBL/GenBank/DDBJ databases">
        <authorList>
            <person name="Kikuchi T."/>
        </authorList>
    </citation>
    <scope>NUCLEOTIDE SEQUENCE</scope>
    <source>
        <strain evidence="2">Ka4C1</strain>
    </source>
</reference>
<name>A0A1I7SSA3_BURXY</name>
<accession>A0A1I7SSA3</accession>
<keyword evidence="4" id="KW-1185">Reference proteome</keyword>
<feature type="region of interest" description="Disordered" evidence="1">
    <location>
        <begin position="342"/>
        <end position="365"/>
    </location>
</feature>
<dbReference type="Proteomes" id="UP000582659">
    <property type="component" value="Unassembled WGS sequence"/>
</dbReference>
<evidence type="ECO:0000313" key="4">
    <source>
        <dbReference type="Proteomes" id="UP000659654"/>
    </source>
</evidence>
<protein>
    <submittedName>
        <fullName evidence="2">(pine wood nematode) hypothetical protein</fullName>
    </submittedName>
</protein>
<feature type="compositionally biased region" description="Low complexity" evidence="1">
    <location>
        <begin position="344"/>
        <end position="355"/>
    </location>
</feature>
<proteinExistence type="predicted"/>
<reference evidence="5" key="1">
    <citation type="submission" date="2016-11" db="UniProtKB">
        <authorList>
            <consortium name="WormBaseParasite"/>
        </authorList>
    </citation>
    <scope>IDENTIFICATION</scope>
</reference>
<dbReference type="Gene3D" id="2.60.40.150">
    <property type="entry name" value="C2 domain"/>
    <property type="match status" value="1"/>
</dbReference>
<gene>
    <name evidence="2" type="ORF">BXYJ_LOCUS4182</name>
</gene>